<gene>
    <name evidence="2" type="ORF">ADICEAN_03180</name>
</gene>
<dbReference type="InterPro" id="IPR007709">
    <property type="entry name" value="N-FG_amidohydro"/>
</dbReference>
<evidence type="ECO:0000256" key="1">
    <source>
        <dbReference type="SAM" id="MobiDB-lite"/>
    </source>
</evidence>
<dbReference type="SUPFAM" id="SSF53187">
    <property type="entry name" value="Zn-dependent exopeptidases"/>
    <property type="match status" value="1"/>
</dbReference>
<proteinExistence type="predicted"/>
<reference evidence="2 3" key="1">
    <citation type="journal article" date="2013" name="Genome Announc.">
        <title>Draft Genome Sequence of Cesiribacter andamanensis Strain AMV16T, Isolated from a Soil Sample from a Mud Volcano in the Andaman Islands, India.</title>
        <authorList>
            <person name="Shivaji S."/>
            <person name="Ara S."/>
            <person name="Begum Z."/>
            <person name="Srinivas T.N."/>
            <person name="Singh A."/>
            <person name="Kumar Pinnaka A."/>
        </authorList>
    </citation>
    <scope>NUCLEOTIDE SEQUENCE [LARGE SCALE GENOMIC DNA]</scope>
    <source>
        <strain evidence="2 3">AMV16</strain>
    </source>
</reference>
<dbReference type="EMBL" id="AODQ01000096">
    <property type="protein sequence ID" value="EMR01694.1"/>
    <property type="molecule type" value="Genomic_DNA"/>
</dbReference>
<accession>M7NT88</accession>
<keyword evidence="2" id="KW-0378">Hydrolase</keyword>
<dbReference type="PATRIC" id="fig|1279009.4.peg.3228"/>
<dbReference type="eggNOG" id="COG3741">
    <property type="taxonomic scope" value="Bacteria"/>
</dbReference>
<dbReference type="RefSeq" id="WP_009196563.1">
    <property type="nucleotide sequence ID" value="NZ_AODQ01000096.1"/>
</dbReference>
<dbReference type="GO" id="GO:0016787">
    <property type="term" value="F:hydrolase activity"/>
    <property type="evidence" value="ECO:0007669"/>
    <property type="project" value="UniProtKB-KW"/>
</dbReference>
<dbReference type="AlphaFoldDB" id="M7NT88"/>
<feature type="region of interest" description="Disordered" evidence="1">
    <location>
        <begin position="265"/>
        <end position="289"/>
    </location>
</feature>
<organism evidence="2 3">
    <name type="scientific">Cesiribacter andamanensis AMV16</name>
    <dbReference type="NCBI Taxonomy" id="1279009"/>
    <lineage>
        <taxon>Bacteria</taxon>
        <taxon>Pseudomonadati</taxon>
        <taxon>Bacteroidota</taxon>
        <taxon>Cytophagia</taxon>
        <taxon>Cytophagales</taxon>
        <taxon>Cesiribacteraceae</taxon>
        <taxon>Cesiribacter</taxon>
    </lineage>
</organism>
<evidence type="ECO:0000313" key="2">
    <source>
        <dbReference type="EMBL" id="EMR01694.1"/>
    </source>
</evidence>
<dbReference type="Pfam" id="PF05013">
    <property type="entry name" value="FGase"/>
    <property type="match status" value="1"/>
</dbReference>
<protein>
    <submittedName>
        <fullName evidence="2">N-formylglutamate amidohydrolase</fullName>
    </submittedName>
</protein>
<dbReference type="OrthoDB" id="9785840at2"/>
<dbReference type="Proteomes" id="UP000011910">
    <property type="component" value="Unassembled WGS sequence"/>
</dbReference>
<keyword evidence="3" id="KW-1185">Reference proteome</keyword>
<dbReference type="Gene3D" id="3.40.630.40">
    <property type="entry name" value="Zn-dependent exopeptidases"/>
    <property type="match status" value="1"/>
</dbReference>
<name>M7NT88_9BACT</name>
<dbReference type="STRING" id="1279009.ADICEAN_03180"/>
<sequence length="289" mass="33474">MNTNFYTIEEGEGPLLAAAIHDGHRLRPSINAYMGLSKEERLREEDPHTGTLARLFPTHIIGHYSRFETDLNRPRNKAIYLKPEDAWGLHVWRQSIPKDEVEESLQNYDAFYAAAEALLQKKIDRWGFVFIYDLHTYNHRRGGPQARPASEEKNPEINLGLGNIDLGRWRPVIDTFTASYRSNYPGVEKPDIRENVKFEGGHFMHWVHERFGNKACSLSIEFKKTFMDEWTNELDQNHLHRIGQALKATAAPVLERAATLIQRPDVHDRGTYSTNQAVTRPDKERQERT</sequence>
<comment type="caution">
    <text evidence="2">The sequence shown here is derived from an EMBL/GenBank/DDBJ whole genome shotgun (WGS) entry which is preliminary data.</text>
</comment>
<feature type="compositionally biased region" description="Basic and acidic residues" evidence="1">
    <location>
        <begin position="280"/>
        <end position="289"/>
    </location>
</feature>
<evidence type="ECO:0000313" key="3">
    <source>
        <dbReference type="Proteomes" id="UP000011910"/>
    </source>
</evidence>